<evidence type="ECO:0000313" key="4">
    <source>
        <dbReference type="WBParaSite" id="Gr19_v10_g8473.t1"/>
    </source>
</evidence>
<dbReference type="GO" id="GO:0032543">
    <property type="term" value="P:mitochondrial translation"/>
    <property type="evidence" value="ECO:0007669"/>
    <property type="project" value="TreeGrafter"/>
</dbReference>
<dbReference type="InterPro" id="IPR023631">
    <property type="entry name" value="Amidase_dom"/>
</dbReference>
<reference evidence="4" key="1">
    <citation type="submission" date="2022-11" db="UniProtKB">
        <authorList>
            <consortium name="WormBaseParasite"/>
        </authorList>
    </citation>
    <scope>IDENTIFICATION</scope>
</reference>
<evidence type="ECO:0000313" key="3">
    <source>
        <dbReference type="Proteomes" id="UP000887572"/>
    </source>
</evidence>
<dbReference type="WBParaSite" id="Gr19_v10_g8473.t1">
    <property type="protein sequence ID" value="Gr19_v10_g8473.t1"/>
    <property type="gene ID" value="Gr19_v10_g8473"/>
</dbReference>
<dbReference type="AlphaFoldDB" id="A0A914I9B6"/>
<dbReference type="InterPro" id="IPR000120">
    <property type="entry name" value="Amidase"/>
</dbReference>
<name>A0A914I9B6_GLORO</name>
<comment type="similarity">
    <text evidence="1">Belongs to the amidase family.</text>
</comment>
<dbReference type="PANTHER" id="PTHR11895:SF7">
    <property type="entry name" value="GLUTAMYL-TRNA(GLN) AMIDOTRANSFERASE SUBUNIT A, MITOCHONDRIAL"/>
    <property type="match status" value="1"/>
</dbReference>
<dbReference type="GO" id="GO:0030956">
    <property type="term" value="C:glutamyl-tRNA(Gln) amidotransferase complex"/>
    <property type="evidence" value="ECO:0007669"/>
    <property type="project" value="TreeGrafter"/>
</dbReference>
<protein>
    <submittedName>
        <fullName evidence="4">Amidase domain-containing protein</fullName>
    </submittedName>
</protein>
<dbReference type="Gene3D" id="3.90.1300.10">
    <property type="entry name" value="Amidase signature (AS) domain"/>
    <property type="match status" value="1"/>
</dbReference>
<dbReference type="PANTHER" id="PTHR11895">
    <property type="entry name" value="TRANSAMIDASE"/>
    <property type="match status" value="1"/>
</dbReference>
<accession>A0A914I9B6</accession>
<evidence type="ECO:0000259" key="2">
    <source>
        <dbReference type="Pfam" id="PF01425"/>
    </source>
</evidence>
<dbReference type="GO" id="GO:0005739">
    <property type="term" value="C:mitochondrion"/>
    <property type="evidence" value="ECO:0007669"/>
    <property type="project" value="TreeGrafter"/>
</dbReference>
<dbReference type="SUPFAM" id="SSF75304">
    <property type="entry name" value="Amidase signature (AS) enzymes"/>
    <property type="match status" value="1"/>
</dbReference>
<proteinExistence type="inferred from homology"/>
<dbReference type="Proteomes" id="UP000887572">
    <property type="component" value="Unplaced"/>
</dbReference>
<evidence type="ECO:0000256" key="1">
    <source>
        <dbReference type="ARBA" id="ARBA00009199"/>
    </source>
</evidence>
<dbReference type="GO" id="GO:0050567">
    <property type="term" value="F:glutaminyl-tRNA synthase (glutamine-hydrolyzing) activity"/>
    <property type="evidence" value="ECO:0007669"/>
    <property type="project" value="TreeGrafter"/>
</dbReference>
<organism evidence="3 4">
    <name type="scientific">Globodera rostochiensis</name>
    <name type="common">Golden nematode worm</name>
    <name type="synonym">Heterodera rostochiensis</name>
    <dbReference type="NCBI Taxonomy" id="31243"/>
    <lineage>
        <taxon>Eukaryota</taxon>
        <taxon>Metazoa</taxon>
        <taxon>Ecdysozoa</taxon>
        <taxon>Nematoda</taxon>
        <taxon>Chromadorea</taxon>
        <taxon>Rhabditida</taxon>
        <taxon>Tylenchina</taxon>
        <taxon>Tylenchomorpha</taxon>
        <taxon>Tylenchoidea</taxon>
        <taxon>Heteroderidae</taxon>
        <taxon>Heteroderinae</taxon>
        <taxon>Globodera</taxon>
    </lineage>
</organism>
<dbReference type="Pfam" id="PF01425">
    <property type="entry name" value="Amidase"/>
    <property type="match status" value="1"/>
</dbReference>
<sequence>MHRIKESAERARRCRHLNFLISETFDLAEKHCEAALGTAHTPFVMVVKDNFAVRGVRMTCASKMLREFVPPYTATTVQRLLKNGGCLLGKSNMDEFAMGSTSSTGCFGPVLHAMYATDADADGGMAGGAGGVDDFRIAGGSSGGCAVAVATGVADVAIGSDTGGSVRYPAALNGVYGFKPSYGRLSRHGLVPLNNALDTPSIFARTAEQCRTYFEILRGHDPMDATSLPDDVVADKQPTKRAEAALDDGTLIIGIPEFDHSHFVSDDALRVWHAAIEQLERAVGARTRAVRMPNWEACIQCYATLTDLDVASNMARYDGIQFGHNDAIDDGTSSFTEQITASRTAMLGQNVKRRIFAGTFYGLQQNFERFVGQAARVRRLIQRDFQRAFEQCDVLLTPCSRHSAPLLSETVRRSRTEQHRMDDFFLIPANLCGVPAISVPFAHCAEGRPLGVQLIGPYLADDFLLQVAALLVPLPTDHTANLHTN</sequence>
<dbReference type="GO" id="GO:0070681">
    <property type="term" value="P:glutaminyl-tRNAGln biosynthesis via transamidation"/>
    <property type="evidence" value="ECO:0007669"/>
    <property type="project" value="TreeGrafter"/>
</dbReference>
<dbReference type="PROSITE" id="PS00571">
    <property type="entry name" value="AMIDASES"/>
    <property type="match status" value="1"/>
</dbReference>
<feature type="domain" description="Amidase" evidence="2">
    <location>
        <begin position="44"/>
        <end position="465"/>
    </location>
</feature>
<keyword evidence="3" id="KW-1185">Reference proteome</keyword>
<dbReference type="InterPro" id="IPR036928">
    <property type="entry name" value="AS_sf"/>
</dbReference>
<dbReference type="InterPro" id="IPR020556">
    <property type="entry name" value="Amidase_CS"/>
</dbReference>